<evidence type="ECO:0000256" key="2">
    <source>
        <dbReference type="ARBA" id="ARBA00022603"/>
    </source>
</evidence>
<dbReference type="InterPro" id="IPR029063">
    <property type="entry name" value="SAM-dependent_MTases_sf"/>
</dbReference>
<dbReference type="InterPro" id="IPR007757">
    <property type="entry name" value="MT-A70-like"/>
</dbReference>
<dbReference type="Proteomes" id="UP000019375">
    <property type="component" value="Unassembled WGS sequence"/>
</dbReference>
<evidence type="ECO:0000313" key="7">
    <source>
        <dbReference type="EMBL" id="CDF90345.1"/>
    </source>
</evidence>
<reference evidence="8" key="1">
    <citation type="journal article" date="2013" name="Genome Announc.">
        <title>Genome sequence of the food spoilage yeast Zygosaccharomyces bailii CLIB 213(T).</title>
        <authorList>
            <person name="Galeote V."/>
            <person name="Bigey F."/>
            <person name="Devillers H."/>
            <person name="Neuveglise C."/>
            <person name="Dequin S."/>
        </authorList>
    </citation>
    <scope>NUCLEOTIDE SEQUENCE [LARGE SCALE GENOMIC DNA]</scope>
    <source>
        <strain evidence="8">CLIB 213 / ATCC 58445 / CBS 680 / CCRC 21525 / NBRC 1098 / NCYC 1416 / NRRL Y-2227</strain>
    </source>
</reference>
<proteinExistence type="inferred from homology"/>
<dbReference type="EC" id="2.1.1.348" evidence="1"/>
<dbReference type="Pfam" id="PF05063">
    <property type="entry name" value="MT-A70"/>
    <property type="match status" value="1"/>
</dbReference>
<name>A0A8J2T8V8_ZYGB2</name>
<evidence type="ECO:0000256" key="4">
    <source>
        <dbReference type="ARBA" id="ARBA00022691"/>
    </source>
</evidence>
<dbReference type="AlphaFoldDB" id="A0A8J2T8V8"/>
<evidence type="ECO:0000256" key="1">
    <source>
        <dbReference type="ARBA" id="ARBA00012160"/>
    </source>
</evidence>
<dbReference type="SUPFAM" id="SSF53335">
    <property type="entry name" value="S-adenosyl-L-methionine-dependent methyltransferases"/>
    <property type="match status" value="1"/>
</dbReference>
<dbReference type="PANTHER" id="PTHR12829">
    <property type="entry name" value="N6-ADENOSINE-METHYLTRANSFERASE"/>
    <property type="match status" value="1"/>
</dbReference>
<dbReference type="GO" id="GO:0036396">
    <property type="term" value="C:RNA N6-methyladenosine methyltransferase complex"/>
    <property type="evidence" value="ECO:0007669"/>
    <property type="project" value="TreeGrafter"/>
</dbReference>
<keyword evidence="3" id="KW-0808">Transferase</keyword>
<evidence type="ECO:0000313" key="8">
    <source>
        <dbReference type="Proteomes" id="UP000019375"/>
    </source>
</evidence>
<keyword evidence="8" id="KW-1185">Reference proteome</keyword>
<dbReference type="GO" id="GO:0005634">
    <property type="term" value="C:nucleus"/>
    <property type="evidence" value="ECO:0007669"/>
    <property type="project" value="TreeGrafter"/>
</dbReference>
<keyword evidence="2" id="KW-0489">Methyltransferase</keyword>
<dbReference type="PROSITE" id="PS51143">
    <property type="entry name" value="MT_A70"/>
    <property type="match status" value="1"/>
</dbReference>
<evidence type="ECO:0000256" key="5">
    <source>
        <dbReference type="ARBA" id="ARBA00048957"/>
    </source>
</evidence>
<evidence type="ECO:0000256" key="3">
    <source>
        <dbReference type="ARBA" id="ARBA00022679"/>
    </source>
</evidence>
<keyword evidence="4" id="KW-0949">S-adenosyl-L-methionine</keyword>
<evidence type="ECO:0000256" key="6">
    <source>
        <dbReference type="PROSITE-ProRule" id="PRU00489"/>
    </source>
</evidence>
<gene>
    <name evidence="7" type="ORF">BN860_06370g</name>
</gene>
<comment type="similarity">
    <text evidence="6">Belongs to the MT-A70-like family.</text>
</comment>
<protein>
    <recommendedName>
        <fullName evidence="1">mRNA m(6)A methyltransferase</fullName>
        <ecNumber evidence="1">2.1.1.348</ecNumber>
    </recommendedName>
</protein>
<organism evidence="7 8">
    <name type="scientific">Zygosaccharomyces bailii (strain CLIB 213 / ATCC 58445 / CBS 680 / BCRC 21525 / NBRC 1098 / NCYC 1416 / NRRL Y-2227)</name>
    <dbReference type="NCBI Taxonomy" id="1333698"/>
    <lineage>
        <taxon>Eukaryota</taxon>
        <taxon>Fungi</taxon>
        <taxon>Dikarya</taxon>
        <taxon>Ascomycota</taxon>
        <taxon>Saccharomycotina</taxon>
        <taxon>Saccharomycetes</taxon>
        <taxon>Saccharomycetales</taxon>
        <taxon>Saccharomycetaceae</taxon>
        <taxon>Zygosaccharomyces</taxon>
    </lineage>
</organism>
<accession>A0A8J2T8V8</accession>
<dbReference type="GO" id="GO:0032259">
    <property type="term" value="P:methylation"/>
    <property type="evidence" value="ECO:0007669"/>
    <property type="project" value="UniProtKB-KW"/>
</dbReference>
<dbReference type="EMBL" id="HG316459">
    <property type="protein sequence ID" value="CDF90345.1"/>
    <property type="molecule type" value="Genomic_DNA"/>
</dbReference>
<sequence length="533" mass="61057">MKTVDLDLVKFLVTNHEELLAMPLSGQLGDVFSLFLADQESKWGPEFELVSFEEFSRALDDVAKLAPQSLVYQEDSLALVEGRRLEFIDVFSLQILYNSCRQVRGPITVKQPELQQDLPLFERLMAVLENRLDRSDALSRESLLQRLEDNLAVKPAFISLGKERAQKTVPVAEFIPICHNERHTSMLSTCTNIANNRIVSLQWVKVNKIESECNGFVNCLKNKIHYVPNLHPQTEKSLGDCSYLDTCHKLNSCRYIHYLQYVPECLREKVSELSRITNKEINQQRRVPFYTLGTCCADSSKSLLPPQWICCDVRKFDFSCLGKFSAVIADPAWNIHMNLPYGTCNDIELLGLPLEQLQDEGVLLLWVTGRAIDLGKESLEKWGYQVVNEISWVKTNQLGRTIVTGRTGHWLNHSKEHLLMGLKGNPEWLNKQIDTDIIVSTTRETSRKPDELYGLVERLVGRHARKLEIFGRDHNKRPGWLTIGNQVTGTCIRELDVKKRYENSRSLNRTKPYKENQNMKVSSCHLPIPAPHT</sequence>
<dbReference type="GO" id="GO:0001734">
    <property type="term" value="F:mRNA m(6)A methyltransferase activity"/>
    <property type="evidence" value="ECO:0007669"/>
    <property type="project" value="UniProtKB-EC"/>
</dbReference>
<dbReference type="PANTHER" id="PTHR12829:SF7">
    <property type="entry name" value="N6-ADENOSINE-METHYLTRANSFERASE CATALYTIC SUBUNIT"/>
    <property type="match status" value="1"/>
</dbReference>
<comment type="catalytic activity">
    <reaction evidence="5">
        <text>an adenosine in mRNA + S-adenosyl-L-methionine = an N(6)-methyladenosine in mRNA + S-adenosyl-L-homocysteine + H(+)</text>
        <dbReference type="Rhea" id="RHEA:55584"/>
        <dbReference type="Rhea" id="RHEA-COMP:12414"/>
        <dbReference type="Rhea" id="RHEA-COMP:12417"/>
        <dbReference type="ChEBI" id="CHEBI:15378"/>
        <dbReference type="ChEBI" id="CHEBI:57856"/>
        <dbReference type="ChEBI" id="CHEBI:59789"/>
        <dbReference type="ChEBI" id="CHEBI:74411"/>
        <dbReference type="ChEBI" id="CHEBI:74449"/>
        <dbReference type="EC" id="2.1.1.348"/>
    </reaction>
</comment>
<dbReference type="OrthoDB" id="10262526at2759"/>